<dbReference type="CDD" id="cd07305">
    <property type="entry name" value="Porin3_Tom40"/>
    <property type="match status" value="1"/>
</dbReference>
<keyword evidence="5" id="KW-0812">Transmembrane</keyword>
<evidence type="ECO:0000256" key="7">
    <source>
        <dbReference type="ARBA" id="ARBA00022927"/>
    </source>
</evidence>
<dbReference type="STRING" id="31033.ENSTRUP00000053022"/>
<evidence type="ECO:0000256" key="8">
    <source>
        <dbReference type="ARBA" id="ARBA00023128"/>
    </source>
</evidence>
<gene>
    <name evidence="11" type="primary">tomm40l</name>
</gene>
<dbReference type="InParanoid" id="A0A3B5KI15"/>
<keyword evidence="7" id="KW-0653">Protein transport</keyword>
<evidence type="ECO:0000256" key="9">
    <source>
        <dbReference type="ARBA" id="ARBA00023136"/>
    </source>
</evidence>
<feature type="region of interest" description="Disordered" evidence="10">
    <location>
        <begin position="47"/>
        <end position="66"/>
    </location>
</feature>
<evidence type="ECO:0000256" key="5">
    <source>
        <dbReference type="ARBA" id="ARBA00022692"/>
    </source>
</evidence>
<keyword evidence="4" id="KW-1134">Transmembrane beta strand</keyword>
<evidence type="ECO:0000256" key="6">
    <source>
        <dbReference type="ARBA" id="ARBA00022787"/>
    </source>
</evidence>
<dbReference type="Gene3D" id="2.40.160.10">
    <property type="entry name" value="Porin"/>
    <property type="match status" value="2"/>
</dbReference>
<dbReference type="InterPro" id="IPR023614">
    <property type="entry name" value="Porin_dom_sf"/>
</dbReference>
<keyword evidence="12" id="KW-1185">Reference proteome</keyword>
<keyword evidence="9" id="KW-0472">Membrane</keyword>
<sequence length="351" mass="37508">GFLPAVEARVTRMGSVLAASSPPPPSSGGASVVPGLTVPPGFGMPAVSSAMSSADASPGQQETEDTLPNPGAFDECHRKCKEVFPVQMEGVRLMVNKGLSNHFQVNHTVLLSTLGDSTYRFGTTYIGSKQTGPAEFFPVVVGDMDNSGSLNAQVIHQITSRIRSKVAFQTQQNKFMNWQSDVEFRGEDFTATVTLGNPDVLVGSGIVVAHYLQSVTPALALGGELVYHHRPGEEGSVTSLVGRYTGSNYIATMTLGSAGVHASYYHKANEQLHVGVEFEASTRMQDSSVSLGYQLDVPKANLQFKGSLDSNWIVGATLEKKLLPLPLSLVLCTFLNHRKNKFQCGFGVTIG</sequence>
<dbReference type="GO" id="GO:0005741">
    <property type="term" value="C:mitochondrial outer membrane"/>
    <property type="evidence" value="ECO:0007669"/>
    <property type="project" value="UniProtKB-SubCell"/>
</dbReference>
<keyword evidence="8" id="KW-0496">Mitochondrion</keyword>
<reference evidence="11 12" key="1">
    <citation type="journal article" date="2011" name="Genome Biol. Evol.">
        <title>Integration of the genetic map and genome assembly of fugu facilitates insights into distinct features of genome evolution in teleosts and mammals.</title>
        <authorList>
            <person name="Kai W."/>
            <person name="Kikuchi K."/>
            <person name="Tohari S."/>
            <person name="Chew A.K."/>
            <person name="Tay A."/>
            <person name="Fujiwara A."/>
            <person name="Hosoya S."/>
            <person name="Suetake H."/>
            <person name="Naruse K."/>
            <person name="Brenner S."/>
            <person name="Suzuki Y."/>
            <person name="Venkatesh B."/>
        </authorList>
    </citation>
    <scope>NUCLEOTIDE SEQUENCE [LARGE SCALE GENOMIC DNA]</scope>
</reference>
<organism evidence="11 12">
    <name type="scientific">Takifugu rubripes</name>
    <name type="common">Japanese pufferfish</name>
    <name type="synonym">Fugu rubripes</name>
    <dbReference type="NCBI Taxonomy" id="31033"/>
    <lineage>
        <taxon>Eukaryota</taxon>
        <taxon>Metazoa</taxon>
        <taxon>Chordata</taxon>
        <taxon>Craniata</taxon>
        <taxon>Vertebrata</taxon>
        <taxon>Euteleostomi</taxon>
        <taxon>Actinopterygii</taxon>
        <taxon>Neopterygii</taxon>
        <taxon>Teleostei</taxon>
        <taxon>Neoteleostei</taxon>
        <taxon>Acanthomorphata</taxon>
        <taxon>Eupercaria</taxon>
        <taxon>Tetraodontiformes</taxon>
        <taxon>Tetradontoidea</taxon>
        <taxon>Tetraodontidae</taxon>
        <taxon>Takifugu</taxon>
    </lineage>
</organism>
<comment type="similarity">
    <text evidence="2">Belongs to the Tom40 family.</text>
</comment>
<dbReference type="GO" id="GO:0030150">
    <property type="term" value="P:protein import into mitochondrial matrix"/>
    <property type="evidence" value="ECO:0007669"/>
    <property type="project" value="InterPro"/>
</dbReference>
<dbReference type="Ensembl" id="ENSTRUT00000057045.2">
    <property type="protein sequence ID" value="ENSTRUP00000053022.2"/>
    <property type="gene ID" value="ENSTRUG00000022433.2"/>
</dbReference>
<name>A0A3B5KI15_TAKRU</name>
<evidence type="ECO:0000256" key="2">
    <source>
        <dbReference type="ARBA" id="ARBA00010510"/>
    </source>
</evidence>
<dbReference type="GO" id="GO:0008320">
    <property type="term" value="F:protein transmembrane transporter activity"/>
    <property type="evidence" value="ECO:0007669"/>
    <property type="project" value="InterPro"/>
</dbReference>
<proteinExistence type="inferred from homology"/>
<evidence type="ECO:0000256" key="4">
    <source>
        <dbReference type="ARBA" id="ARBA00022452"/>
    </source>
</evidence>
<dbReference type="Proteomes" id="UP000005226">
    <property type="component" value="Chromosome 12"/>
</dbReference>
<dbReference type="InterPro" id="IPR037930">
    <property type="entry name" value="Tom40"/>
</dbReference>
<dbReference type="FunFam" id="2.40.160.10:FF:000005">
    <property type="entry name" value="mitochondrial import receptor subunit TOM40 homolog"/>
    <property type="match status" value="1"/>
</dbReference>
<evidence type="ECO:0000256" key="3">
    <source>
        <dbReference type="ARBA" id="ARBA00022448"/>
    </source>
</evidence>
<evidence type="ECO:0000313" key="12">
    <source>
        <dbReference type="Proteomes" id="UP000005226"/>
    </source>
</evidence>
<evidence type="ECO:0000256" key="1">
    <source>
        <dbReference type="ARBA" id="ARBA00004374"/>
    </source>
</evidence>
<evidence type="ECO:0000256" key="10">
    <source>
        <dbReference type="SAM" id="MobiDB-lite"/>
    </source>
</evidence>
<protein>
    <submittedName>
        <fullName evidence="11">Translocase of outer mitochondrial membrane 40 homolog, like</fullName>
    </submittedName>
</protein>
<dbReference type="InterPro" id="IPR027246">
    <property type="entry name" value="Porin_Euk/Tom40"/>
</dbReference>
<reference evidence="11" key="3">
    <citation type="submission" date="2025-09" db="UniProtKB">
        <authorList>
            <consortium name="Ensembl"/>
        </authorList>
    </citation>
    <scope>IDENTIFICATION</scope>
</reference>
<accession>A0A3B5KI15</accession>
<reference evidence="11" key="2">
    <citation type="submission" date="2025-08" db="UniProtKB">
        <authorList>
            <consortium name="Ensembl"/>
        </authorList>
    </citation>
    <scope>IDENTIFICATION</scope>
</reference>
<comment type="subcellular location">
    <subcellularLocation>
        <location evidence="1">Mitochondrion outer membrane</location>
        <topology evidence="1">Multi-pass membrane protein</topology>
    </subcellularLocation>
</comment>
<dbReference type="PANTHER" id="PTHR10802">
    <property type="entry name" value="MITOCHONDRIAL IMPORT RECEPTOR SUBUNIT TOM40"/>
    <property type="match status" value="1"/>
</dbReference>
<keyword evidence="3" id="KW-0813">Transport</keyword>
<dbReference type="GeneTree" id="ENSGT00390000003308"/>
<feature type="compositionally biased region" description="Low complexity" evidence="10">
    <location>
        <begin position="47"/>
        <end position="57"/>
    </location>
</feature>
<dbReference type="OMA" id="ISGRMNH"/>
<dbReference type="AlphaFoldDB" id="A0A3B5KI15"/>
<evidence type="ECO:0000313" key="11">
    <source>
        <dbReference type="Ensembl" id="ENSTRUP00000053022.2"/>
    </source>
</evidence>
<dbReference type="Pfam" id="PF01459">
    <property type="entry name" value="Porin_3"/>
    <property type="match status" value="1"/>
</dbReference>
<keyword evidence="6" id="KW-1000">Mitochondrion outer membrane</keyword>